<feature type="transmembrane region" description="Helical" evidence="6">
    <location>
        <begin position="127"/>
        <end position="150"/>
    </location>
</feature>
<accession>A0A090ALH0</accession>
<dbReference type="GO" id="GO:0016020">
    <property type="term" value="C:membrane"/>
    <property type="evidence" value="ECO:0007669"/>
    <property type="project" value="UniProtKB-SubCell"/>
</dbReference>
<feature type="transmembrane region" description="Helical" evidence="6">
    <location>
        <begin position="48"/>
        <end position="68"/>
    </location>
</feature>
<comment type="subcellular location">
    <subcellularLocation>
        <location evidence="1">Membrane</location>
        <topology evidence="1">Multi-pass membrane protein</topology>
    </subcellularLocation>
</comment>
<dbReference type="PANTHER" id="PTHR30238:SF4">
    <property type="entry name" value="SLL1022 PROTEIN"/>
    <property type="match status" value="1"/>
</dbReference>
<feature type="transmembrane region" description="Helical" evidence="6">
    <location>
        <begin position="12"/>
        <end position="36"/>
    </location>
</feature>
<dbReference type="HOGENOM" id="CLU_064910_0_0_6"/>
<keyword evidence="3 6" id="KW-0812">Transmembrane</keyword>
<dbReference type="Pfam" id="PF03741">
    <property type="entry name" value="TerC"/>
    <property type="match status" value="1"/>
</dbReference>
<evidence type="ECO:0000313" key="7">
    <source>
        <dbReference type="EMBL" id="BAP58489.1"/>
    </source>
</evidence>
<dbReference type="Proteomes" id="UP000031627">
    <property type="component" value="Chromosome"/>
</dbReference>
<evidence type="ECO:0000256" key="5">
    <source>
        <dbReference type="ARBA" id="ARBA00023136"/>
    </source>
</evidence>
<dbReference type="AlphaFoldDB" id="A0A090ALH0"/>
<name>A0A090ALH0_9ENTR</name>
<feature type="transmembrane region" description="Helical" evidence="6">
    <location>
        <begin position="215"/>
        <end position="232"/>
    </location>
</feature>
<evidence type="ECO:0000313" key="8">
    <source>
        <dbReference type="Proteomes" id="UP000031627"/>
    </source>
</evidence>
<evidence type="ECO:0000256" key="6">
    <source>
        <dbReference type="SAM" id="Phobius"/>
    </source>
</evidence>
<feature type="transmembrane region" description="Helical" evidence="6">
    <location>
        <begin position="187"/>
        <end position="209"/>
    </location>
</feature>
<evidence type="ECO:0000256" key="1">
    <source>
        <dbReference type="ARBA" id="ARBA00004141"/>
    </source>
</evidence>
<dbReference type="KEGG" id="sbw:TGUWTKB_2450"/>
<dbReference type="InterPro" id="IPR005496">
    <property type="entry name" value="Integral_membrane_TerC"/>
</dbReference>
<sequence>MDLTTDPSILVGLLTLLAIEIFLGIDNIIFISIIANKLLIKEREKARVLGLFFAFIMRLILLTLISWSTHLTKPLLKFSYFTLTIRNIIFIVGGFFLFFKGIIELYERLKNYNTTKNYTYNQNFSNFWVIVFQIVVIDVLFSLDAIITAVGIVNNLFVVISAIIISMIITLIASKALIKFINTNPNVLILCISIILMIGLNLIVEGFGFFIPKGYIYTSIIFSIFVEMLNQISHRNIQYKKKIYLSSKNKK</sequence>
<keyword evidence="8" id="KW-1185">Reference proteome</keyword>
<evidence type="ECO:0000256" key="4">
    <source>
        <dbReference type="ARBA" id="ARBA00022989"/>
    </source>
</evidence>
<evidence type="ECO:0000256" key="3">
    <source>
        <dbReference type="ARBA" id="ARBA00022692"/>
    </source>
</evidence>
<proteinExistence type="inferred from homology"/>
<keyword evidence="4 6" id="KW-1133">Transmembrane helix</keyword>
<gene>
    <name evidence="7" type="primary">yoaE</name>
    <name evidence="7" type="ORF">TGUWTKB_2450</name>
</gene>
<reference evidence="8" key="1">
    <citation type="submission" date="2013-11" db="EMBL/GenBank/DDBJ databases">
        <title>Symbiont-containing voluminous jelly as an extraordinary maternal gift for overwintering insect nymphs.</title>
        <authorList>
            <person name="Kaiwa N."/>
            <person name="Hosokawa T."/>
            <person name="Nikoh N."/>
            <person name="Meng X.Y."/>
            <person name="Tanahashi M."/>
            <person name="Moriyama M."/>
            <person name="Maeda T."/>
            <person name="Yamaguchi K."/>
            <person name="Shigenobu S."/>
            <person name="Ito M."/>
            <person name="Fukatsu T."/>
        </authorList>
    </citation>
    <scope>NUCLEOTIDE SEQUENCE [LARGE SCALE GENOMIC DNA]</scope>
    <source>
        <strain evidence="8">UwTKB</strain>
    </source>
</reference>
<evidence type="ECO:0000256" key="2">
    <source>
        <dbReference type="ARBA" id="ARBA00007511"/>
    </source>
</evidence>
<dbReference type="RefSeq" id="WP_052459535.1">
    <property type="nucleotide sequence ID" value="NZ_AP014521.1"/>
</dbReference>
<organism evidence="7 8">
    <name type="scientific">Candidatus Tachikawaea gelatinosa</name>
    <dbReference type="NCBI Taxonomy" id="1410383"/>
    <lineage>
        <taxon>Bacteria</taxon>
        <taxon>Pseudomonadati</taxon>
        <taxon>Pseudomonadota</taxon>
        <taxon>Gammaproteobacteria</taxon>
        <taxon>Enterobacterales</taxon>
        <taxon>Enterobacteriaceae</taxon>
        <taxon>Candidatus Tachikawaea</taxon>
    </lineage>
</organism>
<comment type="similarity">
    <text evidence="2">Belongs to the TerC family.</text>
</comment>
<dbReference type="EMBL" id="AP014521">
    <property type="protein sequence ID" value="BAP58489.1"/>
    <property type="molecule type" value="Genomic_DNA"/>
</dbReference>
<dbReference type="PANTHER" id="PTHR30238">
    <property type="entry name" value="MEMBRANE BOUND PREDICTED REDOX MODULATOR"/>
    <property type="match status" value="1"/>
</dbReference>
<feature type="transmembrane region" description="Helical" evidence="6">
    <location>
        <begin position="156"/>
        <end position="178"/>
    </location>
</feature>
<keyword evidence="5 6" id="KW-0472">Membrane</keyword>
<feature type="transmembrane region" description="Helical" evidence="6">
    <location>
        <begin position="88"/>
        <end position="106"/>
    </location>
</feature>
<protein>
    <submittedName>
        <fullName evidence="7">Integral membrane protein TerC</fullName>
    </submittedName>
</protein>
<reference evidence="7 8" key="2">
    <citation type="journal article" date="2014" name="Curr. Biol.">
        <title>Symbiont-Supplemented Maternal Investment Underpinning Host's Ecological Adaptation.</title>
        <authorList>
            <person name="Kaiwa N."/>
            <person name="Hosokawa T."/>
            <person name="Nikoh N."/>
            <person name="Tanahashi M."/>
            <person name="Moriyama M."/>
            <person name="Meng X.Y."/>
            <person name="Maeda T."/>
            <person name="Yamaguchi K."/>
            <person name="Shigenobu S."/>
            <person name="Ito M."/>
            <person name="Fukatsu T."/>
        </authorList>
    </citation>
    <scope>NUCLEOTIDE SEQUENCE [LARGE SCALE GENOMIC DNA]</scope>
    <source>
        <strain evidence="7 8">UwTKB</strain>
    </source>
</reference>